<evidence type="ECO:0000256" key="1">
    <source>
        <dbReference type="ARBA" id="ARBA00004127"/>
    </source>
</evidence>
<dbReference type="Pfam" id="PF06803">
    <property type="entry name" value="DUF1232"/>
    <property type="match status" value="1"/>
</dbReference>
<dbReference type="InterPro" id="IPR013083">
    <property type="entry name" value="Znf_RING/FYVE/PHD"/>
</dbReference>
<organism evidence="14">
    <name type="scientific">Hanusia phi</name>
    <dbReference type="NCBI Taxonomy" id="3032"/>
    <lineage>
        <taxon>Eukaryota</taxon>
        <taxon>Cryptophyceae</taxon>
        <taxon>Pyrenomonadales</taxon>
        <taxon>Geminigeraceae</taxon>
        <taxon>Hanusia</taxon>
    </lineage>
</organism>
<keyword evidence="7 12" id="KW-1133">Transmembrane helix</keyword>
<keyword evidence="5 11" id="KW-0863">Zinc-finger</keyword>
<feature type="domain" description="RING-type" evidence="13">
    <location>
        <begin position="79"/>
        <end position="123"/>
    </location>
</feature>
<dbReference type="SMART" id="SM00184">
    <property type="entry name" value="RING"/>
    <property type="match status" value="1"/>
</dbReference>
<evidence type="ECO:0000259" key="13">
    <source>
        <dbReference type="PROSITE" id="PS50089"/>
    </source>
</evidence>
<sequence length="246" mass="28373">MQKRIIEWASNEAVYFIFAHFLVNLYLLARLLASCLPVRTTHVKEPRQPSGSENADSDGPRLAATMEQVEQDYTNHPTCPICLEPCEWACETHCGHAFCCRCFLKWWQRQGQQRKKVTCPLDRREVFAVFASPSLRARGPKPTDHRYLDEKLRQYNSMMQDSWIQESWRWSARAIREWSTLPASFKLMIVILCLVVLVYIASPCDILPEMLFGPIGLLDDLAVIPIVAAFGGAMFRYAVMHFRRTS</sequence>
<evidence type="ECO:0000313" key="14">
    <source>
        <dbReference type="EMBL" id="CAD8481160.1"/>
    </source>
</evidence>
<gene>
    <name evidence="14" type="ORF">HPHI1048_LOCUS8855</name>
</gene>
<dbReference type="Gene3D" id="3.30.40.10">
    <property type="entry name" value="Zinc/RING finger domain, C3HC4 (zinc finger)"/>
    <property type="match status" value="1"/>
</dbReference>
<keyword evidence="6" id="KW-0862">Zinc</keyword>
<evidence type="ECO:0000256" key="11">
    <source>
        <dbReference type="PROSITE-ProRule" id="PRU00175"/>
    </source>
</evidence>
<keyword evidence="3 12" id="KW-0812">Transmembrane</keyword>
<dbReference type="SUPFAM" id="SSF57850">
    <property type="entry name" value="RING/U-box"/>
    <property type="match status" value="1"/>
</dbReference>
<evidence type="ECO:0000256" key="3">
    <source>
        <dbReference type="ARBA" id="ARBA00022692"/>
    </source>
</evidence>
<dbReference type="GO" id="GO:0008270">
    <property type="term" value="F:zinc ion binding"/>
    <property type="evidence" value="ECO:0007669"/>
    <property type="project" value="UniProtKB-KW"/>
</dbReference>
<feature type="transmembrane region" description="Helical" evidence="12">
    <location>
        <begin position="183"/>
        <end position="201"/>
    </location>
</feature>
<evidence type="ECO:0000256" key="7">
    <source>
        <dbReference type="ARBA" id="ARBA00022989"/>
    </source>
</evidence>
<dbReference type="InterPro" id="IPR010652">
    <property type="entry name" value="DUF1232"/>
</dbReference>
<accession>A0A7S0ECM2</accession>
<evidence type="ECO:0000256" key="6">
    <source>
        <dbReference type="ARBA" id="ARBA00022833"/>
    </source>
</evidence>
<evidence type="ECO:0000256" key="2">
    <source>
        <dbReference type="ARBA" id="ARBA00014068"/>
    </source>
</evidence>
<dbReference type="PANTHER" id="PTHR22894:SF5">
    <property type="entry name" value="RING-TYPE DOMAIN-CONTAINING PROTEIN"/>
    <property type="match status" value="1"/>
</dbReference>
<keyword evidence="8 12" id="KW-0472">Membrane</keyword>
<dbReference type="AlphaFoldDB" id="A0A7S0ECM2"/>
<feature type="transmembrane region" description="Helical" evidence="12">
    <location>
        <begin position="13"/>
        <end position="33"/>
    </location>
</feature>
<dbReference type="GO" id="GO:0012505">
    <property type="term" value="C:endomembrane system"/>
    <property type="evidence" value="ECO:0007669"/>
    <property type="project" value="UniProtKB-SubCell"/>
</dbReference>
<dbReference type="UniPathway" id="UPA00143"/>
<name>A0A7S0ECM2_9CRYP</name>
<evidence type="ECO:0000256" key="5">
    <source>
        <dbReference type="ARBA" id="ARBA00022771"/>
    </source>
</evidence>
<dbReference type="GO" id="GO:0016567">
    <property type="term" value="P:protein ubiquitination"/>
    <property type="evidence" value="ECO:0007669"/>
    <property type="project" value="UniProtKB-UniPathway"/>
</dbReference>
<evidence type="ECO:0000256" key="4">
    <source>
        <dbReference type="ARBA" id="ARBA00022723"/>
    </source>
</evidence>
<comment type="subcellular location">
    <subcellularLocation>
        <location evidence="1">Endomembrane system</location>
        <topology evidence="1">Multi-pass membrane protein</topology>
    </subcellularLocation>
</comment>
<evidence type="ECO:0000256" key="12">
    <source>
        <dbReference type="SAM" id="Phobius"/>
    </source>
</evidence>
<dbReference type="EMBL" id="HBEO01012981">
    <property type="protein sequence ID" value="CAD8481160.1"/>
    <property type="molecule type" value="Transcribed_RNA"/>
</dbReference>
<evidence type="ECO:0000256" key="8">
    <source>
        <dbReference type="ARBA" id="ARBA00023136"/>
    </source>
</evidence>
<dbReference type="Pfam" id="PF00097">
    <property type="entry name" value="zf-C3HC4"/>
    <property type="match status" value="1"/>
</dbReference>
<dbReference type="InterPro" id="IPR001841">
    <property type="entry name" value="Znf_RING"/>
</dbReference>
<dbReference type="InterPro" id="IPR018957">
    <property type="entry name" value="Znf_C3HC4_RING-type"/>
</dbReference>
<keyword evidence="4" id="KW-0479">Metal-binding</keyword>
<reference evidence="14" key="1">
    <citation type="submission" date="2021-01" db="EMBL/GenBank/DDBJ databases">
        <authorList>
            <person name="Corre E."/>
            <person name="Pelletier E."/>
            <person name="Niang G."/>
            <person name="Scheremetjew M."/>
            <person name="Finn R."/>
            <person name="Kale V."/>
            <person name="Holt S."/>
            <person name="Cochrane G."/>
            <person name="Meng A."/>
            <person name="Brown T."/>
            <person name="Cohen L."/>
        </authorList>
    </citation>
    <scope>NUCLEOTIDE SEQUENCE</scope>
    <source>
        <strain evidence="14">CCMP325</strain>
    </source>
</reference>
<evidence type="ECO:0000256" key="10">
    <source>
        <dbReference type="ARBA" id="ARBA00031107"/>
    </source>
</evidence>
<dbReference type="PROSITE" id="PS50089">
    <property type="entry name" value="ZF_RING_2"/>
    <property type="match status" value="1"/>
</dbReference>
<dbReference type="PANTHER" id="PTHR22894">
    <property type="entry name" value="RING-TYPE DOMAIN-CONTAINING PROTEIN"/>
    <property type="match status" value="1"/>
</dbReference>
<dbReference type="InterPro" id="IPR038896">
    <property type="entry name" value="RNF170"/>
</dbReference>
<dbReference type="GO" id="GO:0061630">
    <property type="term" value="F:ubiquitin protein ligase activity"/>
    <property type="evidence" value="ECO:0007669"/>
    <property type="project" value="InterPro"/>
</dbReference>
<feature type="transmembrane region" description="Helical" evidence="12">
    <location>
        <begin position="221"/>
        <end position="239"/>
    </location>
</feature>
<evidence type="ECO:0000256" key="9">
    <source>
        <dbReference type="ARBA" id="ARBA00030110"/>
    </source>
</evidence>
<protein>
    <recommendedName>
        <fullName evidence="2">E3 ubiquitin-protein ligase RNF170</fullName>
    </recommendedName>
    <alternativeName>
        <fullName evidence="10">RING finger protein 170</fullName>
    </alternativeName>
    <alternativeName>
        <fullName evidence="9">RING-type E3 ubiquitin transferase RNF170</fullName>
    </alternativeName>
</protein>
<proteinExistence type="predicted"/>